<organism evidence="5 6">
    <name type="scientific">Wickerhamomyces pijperi</name>
    <name type="common">Yeast</name>
    <name type="synonym">Pichia pijperi</name>
    <dbReference type="NCBI Taxonomy" id="599730"/>
    <lineage>
        <taxon>Eukaryota</taxon>
        <taxon>Fungi</taxon>
        <taxon>Dikarya</taxon>
        <taxon>Ascomycota</taxon>
        <taxon>Saccharomycotina</taxon>
        <taxon>Saccharomycetes</taxon>
        <taxon>Phaffomycetales</taxon>
        <taxon>Wickerhamomycetaceae</taxon>
        <taxon>Wickerhamomyces</taxon>
    </lineage>
</organism>
<feature type="compositionally biased region" description="Polar residues" evidence="3">
    <location>
        <begin position="185"/>
        <end position="195"/>
    </location>
</feature>
<evidence type="ECO:0000259" key="4">
    <source>
        <dbReference type="Pfam" id="PF09262"/>
    </source>
</evidence>
<dbReference type="Proteomes" id="UP000774326">
    <property type="component" value="Unassembled WGS sequence"/>
</dbReference>
<evidence type="ECO:0000256" key="2">
    <source>
        <dbReference type="ARBA" id="ARBA00022840"/>
    </source>
</evidence>
<dbReference type="InterPro" id="IPR015342">
    <property type="entry name" value="PEX1-N_C-lobe"/>
</dbReference>
<reference evidence="5" key="1">
    <citation type="journal article" date="2021" name="Open Biol.">
        <title>Shared evolutionary footprints suggest mitochondrial oxidative damage underlies multiple complex I losses in fungi.</title>
        <authorList>
            <person name="Schikora-Tamarit M.A."/>
            <person name="Marcet-Houben M."/>
            <person name="Nosek J."/>
            <person name="Gabaldon T."/>
        </authorList>
    </citation>
    <scope>NUCLEOTIDE SEQUENCE</scope>
    <source>
        <strain evidence="5">CBS2887</strain>
    </source>
</reference>
<dbReference type="GO" id="GO:0005524">
    <property type="term" value="F:ATP binding"/>
    <property type="evidence" value="ECO:0007669"/>
    <property type="project" value="UniProtKB-KW"/>
</dbReference>
<dbReference type="Pfam" id="PF09262">
    <property type="entry name" value="PEX-1N"/>
    <property type="match status" value="1"/>
</dbReference>
<protein>
    <recommendedName>
        <fullName evidence="4">Peroxisomal ATPase PEX1 N-terminal C-lobe domain-containing protein</fullName>
    </recommendedName>
</protein>
<dbReference type="InterPro" id="IPR009010">
    <property type="entry name" value="Asp_de-COase-like_dom_sf"/>
</dbReference>
<dbReference type="SUPFAM" id="SSF54585">
    <property type="entry name" value="Cdc48 domain 2-like"/>
    <property type="match status" value="1"/>
</dbReference>
<name>A0A9P8TK34_WICPI</name>
<comment type="caution">
    <text evidence="5">The sequence shown here is derived from an EMBL/GenBank/DDBJ whole genome shotgun (WGS) entry which is preliminary data.</text>
</comment>
<dbReference type="AlphaFoldDB" id="A0A9P8TK34"/>
<accession>A0A9P8TK34</accession>
<dbReference type="InterPro" id="IPR029067">
    <property type="entry name" value="CDC48_domain_2-like_sf"/>
</dbReference>
<gene>
    <name evidence="5" type="ORF">WICPIJ_007291</name>
</gene>
<evidence type="ECO:0000256" key="1">
    <source>
        <dbReference type="ARBA" id="ARBA00022741"/>
    </source>
</evidence>
<evidence type="ECO:0000313" key="6">
    <source>
        <dbReference type="Proteomes" id="UP000774326"/>
    </source>
</evidence>
<keyword evidence="6" id="KW-1185">Reference proteome</keyword>
<dbReference type="OrthoDB" id="2187at2759"/>
<reference evidence="5" key="2">
    <citation type="submission" date="2021-01" db="EMBL/GenBank/DDBJ databases">
        <authorList>
            <person name="Schikora-Tamarit M.A."/>
        </authorList>
    </citation>
    <scope>NUCLEOTIDE SEQUENCE</scope>
    <source>
        <strain evidence="5">CBS2887</strain>
    </source>
</reference>
<feature type="domain" description="Peroxisomal ATPase PEX1 N-terminal C-lobe" evidence="4">
    <location>
        <begin position="102"/>
        <end position="185"/>
    </location>
</feature>
<dbReference type="GO" id="GO:0005777">
    <property type="term" value="C:peroxisome"/>
    <property type="evidence" value="ECO:0007669"/>
    <property type="project" value="InterPro"/>
</dbReference>
<feature type="non-terminal residue" evidence="5">
    <location>
        <position position="210"/>
    </location>
</feature>
<dbReference type="SUPFAM" id="SSF50692">
    <property type="entry name" value="ADC-like"/>
    <property type="match status" value="1"/>
</dbReference>
<sequence length="210" mass="22897">MNQTNVTVATKPSGSNLIDLPSALTQQLLALNLLPQNILVKLTYPSLQNSRLDSVAYLGWSGYNTATSTPSISIDPKTCNSLSITPQSQITLEIIINAAKLTSVEVEPLTYEDWDLIQIHAGMMEFTIIQQSRGLCQGQEFVYFVPGSGVSVLMKVVKLLGVSDDDEKEVQFGIFTSNTEISVAPKTRQQANSTKPIGKKPNGLKEEKPI</sequence>
<evidence type="ECO:0000256" key="3">
    <source>
        <dbReference type="SAM" id="MobiDB-lite"/>
    </source>
</evidence>
<evidence type="ECO:0000313" key="5">
    <source>
        <dbReference type="EMBL" id="KAH3681751.1"/>
    </source>
</evidence>
<proteinExistence type="predicted"/>
<keyword evidence="1" id="KW-0547">Nucleotide-binding</keyword>
<dbReference type="EMBL" id="JAEUBG010004227">
    <property type="protein sequence ID" value="KAH3681751.1"/>
    <property type="molecule type" value="Genomic_DNA"/>
</dbReference>
<feature type="region of interest" description="Disordered" evidence="3">
    <location>
        <begin position="185"/>
        <end position="210"/>
    </location>
</feature>
<dbReference type="Gene3D" id="3.10.330.10">
    <property type="match status" value="1"/>
</dbReference>
<keyword evidence="2" id="KW-0067">ATP-binding</keyword>
<dbReference type="GO" id="GO:0007031">
    <property type="term" value="P:peroxisome organization"/>
    <property type="evidence" value="ECO:0007669"/>
    <property type="project" value="InterPro"/>
</dbReference>